<dbReference type="GO" id="GO:0003735">
    <property type="term" value="F:structural constituent of ribosome"/>
    <property type="evidence" value="ECO:0007669"/>
    <property type="project" value="UniProtKB-UniRule"/>
</dbReference>
<reference evidence="7" key="1">
    <citation type="submission" date="2022-02" db="EMBL/GenBank/DDBJ databases">
        <authorList>
            <person name="Henning P.M."/>
            <person name="McCubbin A.G."/>
            <person name="Shore J.S."/>
        </authorList>
    </citation>
    <scope>NUCLEOTIDE SEQUENCE</scope>
    <source>
        <strain evidence="7">F60SS</strain>
        <tissue evidence="7">Leaves</tissue>
    </source>
</reference>
<name>A0A9Q0F8B0_9ROSI</name>
<keyword evidence="6" id="KW-1133">Transmembrane helix</keyword>
<proteinExistence type="inferred from homology"/>
<evidence type="ECO:0000313" key="8">
    <source>
        <dbReference type="Proteomes" id="UP001141552"/>
    </source>
</evidence>
<keyword evidence="6" id="KW-0472">Membrane</keyword>
<protein>
    <recommendedName>
        <fullName evidence="4">60S ribosomal protein L29</fullName>
    </recommendedName>
</protein>
<reference evidence="7" key="2">
    <citation type="journal article" date="2023" name="Plants (Basel)">
        <title>Annotation of the Turnera subulata (Passifloraceae) Draft Genome Reveals the S-Locus Evolved after the Divergence of Turneroideae from Passifloroideae in a Stepwise Manner.</title>
        <authorList>
            <person name="Henning P.M."/>
            <person name="Roalson E.H."/>
            <person name="Mir W."/>
            <person name="McCubbin A.G."/>
            <person name="Shore J.S."/>
        </authorList>
    </citation>
    <scope>NUCLEOTIDE SEQUENCE</scope>
    <source>
        <strain evidence="7">F60SS</strain>
    </source>
</reference>
<evidence type="ECO:0000313" key="7">
    <source>
        <dbReference type="EMBL" id="KAJ4826070.1"/>
    </source>
</evidence>
<dbReference type="Gene3D" id="6.10.140.1730">
    <property type="match status" value="1"/>
</dbReference>
<evidence type="ECO:0000256" key="4">
    <source>
        <dbReference type="RuleBase" id="RU364026"/>
    </source>
</evidence>
<dbReference type="PANTHER" id="PTHR12884:SF39">
    <property type="entry name" value="LARGE RIBOSOMAL SUBUNIT PROTEIN EL29Y-RELATED"/>
    <property type="match status" value="1"/>
</dbReference>
<accession>A0A9Q0F8B0</accession>
<dbReference type="PANTHER" id="PTHR12884">
    <property type="entry name" value="60S RIBOSOMAL PROTEIN L29"/>
    <property type="match status" value="1"/>
</dbReference>
<dbReference type="Pfam" id="PF01779">
    <property type="entry name" value="Ribosomal_L29e"/>
    <property type="match status" value="1"/>
</dbReference>
<feature type="compositionally biased region" description="Basic residues" evidence="5">
    <location>
        <begin position="21"/>
        <end position="30"/>
    </location>
</feature>
<keyword evidence="2 4" id="KW-0689">Ribosomal protein</keyword>
<dbReference type="GO" id="GO:0022625">
    <property type="term" value="C:cytosolic large ribosomal subunit"/>
    <property type="evidence" value="ECO:0007669"/>
    <property type="project" value="TreeGrafter"/>
</dbReference>
<organism evidence="7 8">
    <name type="scientific">Turnera subulata</name>
    <dbReference type="NCBI Taxonomy" id="218843"/>
    <lineage>
        <taxon>Eukaryota</taxon>
        <taxon>Viridiplantae</taxon>
        <taxon>Streptophyta</taxon>
        <taxon>Embryophyta</taxon>
        <taxon>Tracheophyta</taxon>
        <taxon>Spermatophyta</taxon>
        <taxon>Magnoliopsida</taxon>
        <taxon>eudicotyledons</taxon>
        <taxon>Gunneridae</taxon>
        <taxon>Pentapetalae</taxon>
        <taxon>rosids</taxon>
        <taxon>fabids</taxon>
        <taxon>Malpighiales</taxon>
        <taxon>Passifloraceae</taxon>
        <taxon>Turnera</taxon>
    </lineage>
</organism>
<dbReference type="InterPro" id="IPR002673">
    <property type="entry name" value="Ribosomal_eL29"/>
</dbReference>
<evidence type="ECO:0000256" key="3">
    <source>
        <dbReference type="ARBA" id="ARBA00023274"/>
    </source>
</evidence>
<feature type="region of interest" description="Disordered" evidence="5">
    <location>
        <begin position="1"/>
        <end position="33"/>
    </location>
</feature>
<comment type="caution">
    <text evidence="7">The sequence shown here is derived from an EMBL/GenBank/DDBJ whole genome shotgun (WGS) entry which is preliminary data.</text>
</comment>
<sequence length="81" mass="9343">MSKSKNHTAYNQSYKADKNGIKKPKRHNHTSTKGLLSPDHIFKYLVLYSHSMRFVHLCVGFILFSLIIFFSGSNSLRVENI</sequence>
<comment type="similarity">
    <text evidence="1 4">Belongs to the eukaryotic ribosomal protein eL29 family.</text>
</comment>
<dbReference type="OrthoDB" id="996720at2759"/>
<evidence type="ECO:0000256" key="5">
    <source>
        <dbReference type="SAM" id="MobiDB-lite"/>
    </source>
</evidence>
<gene>
    <name evidence="7" type="ORF">Tsubulata_000750</name>
</gene>
<evidence type="ECO:0000256" key="2">
    <source>
        <dbReference type="ARBA" id="ARBA00022980"/>
    </source>
</evidence>
<dbReference type="Proteomes" id="UP001141552">
    <property type="component" value="Unassembled WGS sequence"/>
</dbReference>
<keyword evidence="3 4" id="KW-0687">Ribonucleoprotein</keyword>
<evidence type="ECO:0000256" key="6">
    <source>
        <dbReference type="SAM" id="Phobius"/>
    </source>
</evidence>
<dbReference type="AlphaFoldDB" id="A0A9Q0F8B0"/>
<feature type="transmembrane region" description="Helical" evidence="6">
    <location>
        <begin position="54"/>
        <end position="72"/>
    </location>
</feature>
<keyword evidence="6" id="KW-0812">Transmembrane</keyword>
<dbReference type="EMBL" id="JAKUCV010006750">
    <property type="protein sequence ID" value="KAJ4826070.1"/>
    <property type="molecule type" value="Genomic_DNA"/>
</dbReference>
<keyword evidence="8" id="KW-1185">Reference proteome</keyword>
<dbReference type="GO" id="GO:0002181">
    <property type="term" value="P:cytoplasmic translation"/>
    <property type="evidence" value="ECO:0007669"/>
    <property type="project" value="TreeGrafter"/>
</dbReference>
<evidence type="ECO:0000256" key="1">
    <source>
        <dbReference type="ARBA" id="ARBA00010247"/>
    </source>
</evidence>